<evidence type="ECO:0000259" key="1">
    <source>
        <dbReference type="PROSITE" id="PS50042"/>
    </source>
</evidence>
<dbReference type="InterPro" id="IPR036457">
    <property type="entry name" value="PPM-type-like_dom_sf"/>
</dbReference>
<feature type="domain" description="Cyclic nucleotide-binding" evidence="1">
    <location>
        <begin position="71"/>
        <end position="169"/>
    </location>
</feature>
<protein>
    <submittedName>
        <fullName evidence="2">Cyclic nucleotide-binding domain-containing protein</fullName>
    </submittedName>
</protein>
<accession>A0ABV6Z2Z5</accession>
<dbReference type="SMART" id="SM00100">
    <property type="entry name" value="cNMP"/>
    <property type="match status" value="1"/>
</dbReference>
<comment type="caution">
    <text evidence="2">The sequence shown here is derived from an EMBL/GenBank/DDBJ whole genome shotgun (WGS) entry which is preliminary data.</text>
</comment>
<sequence>MKSNEELAEYLSGELEEIPDGLIDLANNEGGSDNITVVVVKIEADEQKDSVIIARKDEIQVKLDTLDSVFLFEKLNFSQLTRILNICDIKNHQAGEIIAREGETCSGLDVIMEGRLTFTGTSENDREFASGDHLAASALLKESTFKNTVTATEPSKVLILERAKFKRLIQRRPWLGLILLERLGKRFCEIIEEADELLRENNIAFNNSRAC</sequence>
<dbReference type="Proteomes" id="UP001594351">
    <property type="component" value="Unassembled WGS sequence"/>
</dbReference>
<dbReference type="InterPro" id="IPR018490">
    <property type="entry name" value="cNMP-bd_dom_sf"/>
</dbReference>
<reference evidence="2 3" key="1">
    <citation type="submission" date="2024-09" db="EMBL/GenBank/DDBJ databases">
        <title>Laminarin stimulates single cell rates of sulfate reduction while oxygen inhibits transcriptomic activity in coastal marine sediment.</title>
        <authorList>
            <person name="Lindsay M."/>
            <person name="Orcutt B."/>
            <person name="Emerson D."/>
            <person name="Stepanauskas R."/>
            <person name="D'Angelo T."/>
        </authorList>
    </citation>
    <scope>NUCLEOTIDE SEQUENCE [LARGE SCALE GENOMIC DNA]</scope>
    <source>
        <strain evidence="2">SAG AM-311-K15</strain>
    </source>
</reference>
<evidence type="ECO:0000313" key="3">
    <source>
        <dbReference type="Proteomes" id="UP001594351"/>
    </source>
</evidence>
<dbReference type="SUPFAM" id="SSF51206">
    <property type="entry name" value="cAMP-binding domain-like"/>
    <property type="match status" value="1"/>
</dbReference>
<proteinExistence type="predicted"/>
<evidence type="ECO:0000313" key="2">
    <source>
        <dbReference type="EMBL" id="MFC1852721.1"/>
    </source>
</evidence>
<organism evidence="2 3">
    <name type="scientific">candidate division CSSED10-310 bacterium</name>
    <dbReference type="NCBI Taxonomy" id="2855610"/>
    <lineage>
        <taxon>Bacteria</taxon>
        <taxon>Bacteria division CSSED10-310</taxon>
    </lineage>
</organism>
<dbReference type="Gene3D" id="2.60.120.10">
    <property type="entry name" value="Jelly Rolls"/>
    <property type="match status" value="1"/>
</dbReference>
<gene>
    <name evidence="2" type="ORF">ACFL27_21190</name>
</gene>
<dbReference type="CDD" id="cd00038">
    <property type="entry name" value="CAP_ED"/>
    <property type="match status" value="1"/>
</dbReference>
<dbReference type="PROSITE" id="PS50042">
    <property type="entry name" value="CNMP_BINDING_3"/>
    <property type="match status" value="1"/>
</dbReference>
<name>A0ABV6Z2Z5_UNCC1</name>
<dbReference type="SUPFAM" id="SSF81606">
    <property type="entry name" value="PP2C-like"/>
    <property type="match status" value="1"/>
</dbReference>
<dbReference type="Gene3D" id="3.60.40.10">
    <property type="entry name" value="PPM-type phosphatase domain"/>
    <property type="match status" value="1"/>
</dbReference>
<dbReference type="Pfam" id="PF00027">
    <property type="entry name" value="cNMP_binding"/>
    <property type="match status" value="1"/>
</dbReference>
<keyword evidence="3" id="KW-1185">Reference proteome</keyword>
<dbReference type="EMBL" id="JBHPBY010000356">
    <property type="protein sequence ID" value="MFC1852721.1"/>
    <property type="molecule type" value="Genomic_DNA"/>
</dbReference>
<dbReference type="InterPro" id="IPR014710">
    <property type="entry name" value="RmlC-like_jellyroll"/>
</dbReference>
<dbReference type="InterPro" id="IPR000595">
    <property type="entry name" value="cNMP-bd_dom"/>
</dbReference>